<dbReference type="PANTHER" id="PTHR33426:SF29">
    <property type="entry name" value="NADH DEHYDROGENASE SUBUNIT 2-RELATED"/>
    <property type="match status" value="1"/>
</dbReference>
<keyword evidence="2" id="KW-1185">Reference proteome</keyword>
<dbReference type="PANTHER" id="PTHR33426">
    <property type="entry name" value="C2H2-TYPE DOMAIN-CONTAINING PROTEIN"/>
    <property type="match status" value="1"/>
</dbReference>
<dbReference type="Ensembl" id="ENSCSAVT00000008084.1">
    <property type="protein sequence ID" value="ENSCSAVP00000007978.1"/>
    <property type="gene ID" value="ENSCSAVG00000004759.1"/>
</dbReference>
<sequence length="63" mass="7614">MNPSMDFQLKRFFKRFSTHIALVRFLTSMNSSMDFQITCFCKRFFTHIALVRFFSSVYLLVIF</sequence>
<dbReference type="GeneTree" id="ENSGT00390000015838"/>
<reference evidence="1" key="3">
    <citation type="submission" date="2025-09" db="UniProtKB">
        <authorList>
            <consortium name="Ensembl"/>
        </authorList>
    </citation>
    <scope>IDENTIFICATION</scope>
</reference>
<evidence type="ECO:0000313" key="2">
    <source>
        <dbReference type="Proteomes" id="UP000007875"/>
    </source>
</evidence>
<protein>
    <submittedName>
        <fullName evidence="1">Uncharacterized protein</fullName>
    </submittedName>
</protein>
<proteinExistence type="predicted"/>
<organism evidence="1 2">
    <name type="scientific">Ciona savignyi</name>
    <name type="common">Pacific transparent sea squirt</name>
    <dbReference type="NCBI Taxonomy" id="51511"/>
    <lineage>
        <taxon>Eukaryota</taxon>
        <taxon>Metazoa</taxon>
        <taxon>Chordata</taxon>
        <taxon>Tunicata</taxon>
        <taxon>Ascidiacea</taxon>
        <taxon>Phlebobranchia</taxon>
        <taxon>Cionidae</taxon>
        <taxon>Ciona</taxon>
    </lineage>
</organism>
<reference evidence="2" key="1">
    <citation type="submission" date="2003-08" db="EMBL/GenBank/DDBJ databases">
        <authorList>
            <person name="Birren B."/>
            <person name="Nusbaum C."/>
            <person name="Abebe A."/>
            <person name="Abouelleil A."/>
            <person name="Adekoya E."/>
            <person name="Ait-zahra M."/>
            <person name="Allen N."/>
            <person name="Allen T."/>
            <person name="An P."/>
            <person name="Anderson M."/>
            <person name="Anderson S."/>
            <person name="Arachchi H."/>
            <person name="Armbruster J."/>
            <person name="Bachantsang P."/>
            <person name="Baldwin J."/>
            <person name="Barry A."/>
            <person name="Bayul T."/>
            <person name="Blitshsteyn B."/>
            <person name="Bloom T."/>
            <person name="Blye J."/>
            <person name="Boguslavskiy L."/>
            <person name="Borowsky M."/>
            <person name="Boukhgalter B."/>
            <person name="Brunache A."/>
            <person name="Butler J."/>
            <person name="Calixte N."/>
            <person name="Calvo S."/>
            <person name="Camarata J."/>
            <person name="Campo K."/>
            <person name="Chang J."/>
            <person name="Cheshatsang Y."/>
            <person name="Citroen M."/>
            <person name="Collymore A."/>
            <person name="Considine T."/>
            <person name="Cook A."/>
            <person name="Cooke P."/>
            <person name="Corum B."/>
            <person name="Cuomo C."/>
            <person name="David R."/>
            <person name="Dawoe T."/>
            <person name="Degray S."/>
            <person name="Dodge S."/>
            <person name="Dooley K."/>
            <person name="Dorje P."/>
            <person name="Dorjee K."/>
            <person name="Dorris L."/>
            <person name="Duffey N."/>
            <person name="Dupes A."/>
            <person name="Elkins T."/>
            <person name="Engels R."/>
            <person name="Erickson J."/>
            <person name="Farina A."/>
            <person name="Faro S."/>
            <person name="Ferreira P."/>
            <person name="Fischer H."/>
            <person name="Fitzgerald M."/>
            <person name="Foley K."/>
            <person name="Gage D."/>
            <person name="Galagan J."/>
            <person name="Gearin G."/>
            <person name="Gnerre S."/>
            <person name="Gnirke A."/>
            <person name="Goyette A."/>
            <person name="Graham J."/>
            <person name="Grandbois E."/>
            <person name="Gyaltsen K."/>
            <person name="Hafez N."/>
            <person name="Hagopian D."/>
            <person name="Hagos B."/>
            <person name="Hall J."/>
            <person name="Hatcher B."/>
            <person name="Heller A."/>
            <person name="Higgins H."/>
            <person name="Honan T."/>
            <person name="Horn A."/>
            <person name="Houde N."/>
            <person name="Hughes L."/>
            <person name="Hulme W."/>
            <person name="Husby E."/>
            <person name="Iliev I."/>
            <person name="Jaffe D."/>
            <person name="Jones C."/>
            <person name="Kamal M."/>
            <person name="Kamat A."/>
            <person name="Kamvysselis M."/>
            <person name="Karlsson E."/>
            <person name="Kells C."/>
            <person name="Kieu A."/>
            <person name="Kisner P."/>
            <person name="Kodira C."/>
            <person name="Kulbokas E."/>
            <person name="Labutti K."/>
            <person name="Lama D."/>
            <person name="Landers T."/>
            <person name="Leger J."/>
            <person name="Levine S."/>
            <person name="Lewis D."/>
            <person name="Lewis T."/>
            <person name="Lindblad-toh K."/>
            <person name="Liu X."/>
            <person name="Lokyitsang T."/>
            <person name="Lokyitsang Y."/>
            <person name="Lucien O."/>
            <person name="Lui A."/>
            <person name="Ma L.J."/>
            <person name="Mabbitt R."/>
            <person name="Macdonald J."/>
            <person name="Maclean C."/>
            <person name="Major J."/>
            <person name="Manning J."/>
            <person name="Marabella R."/>
            <person name="Maru K."/>
            <person name="Matthews C."/>
            <person name="Mauceli E."/>
            <person name="Mccarthy M."/>
            <person name="Mcdonough S."/>
            <person name="Mcghee T."/>
            <person name="Meldrim J."/>
            <person name="Meneus L."/>
            <person name="Mesirov J."/>
            <person name="Mihalev A."/>
            <person name="Mihova T."/>
            <person name="Mikkelsen T."/>
            <person name="Mlenga V."/>
            <person name="Moru K."/>
            <person name="Mozes J."/>
            <person name="Mulrain L."/>
            <person name="Munson G."/>
            <person name="Naylor J."/>
            <person name="Newes C."/>
            <person name="Nguyen C."/>
            <person name="Nguyen N."/>
            <person name="Nguyen T."/>
            <person name="Nicol R."/>
            <person name="Nielsen C."/>
            <person name="Nizzari M."/>
            <person name="Norbu C."/>
            <person name="Norbu N."/>
            <person name="O'donnell P."/>
            <person name="Okoawo O."/>
            <person name="O'leary S."/>
            <person name="Omotosho B."/>
            <person name="O'neill K."/>
            <person name="Osman S."/>
            <person name="Parker S."/>
            <person name="Perrin D."/>
            <person name="Phunkhang P."/>
            <person name="Piqani B."/>
            <person name="Purcell S."/>
            <person name="Rachupka T."/>
            <person name="Ramasamy U."/>
            <person name="Rameau R."/>
            <person name="Ray V."/>
            <person name="Raymond C."/>
            <person name="Retta R."/>
            <person name="Richardson S."/>
            <person name="Rise C."/>
            <person name="Rodriguez J."/>
            <person name="Rogers J."/>
            <person name="Rogov P."/>
            <person name="Rutman M."/>
            <person name="Schupbach R."/>
            <person name="Seaman C."/>
            <person name="Settipalli S."/>
            <person name="Sharpe T."/>
            <person name="Sheridan J."/>
            <person name="Sherpa N."/>
            <person name="Shi J."/>
            <person name="Smirnov S."/>
            <person name="Smith C."/>
            <person name="Sougnez C."/>
            <person name="Spencer B."/>
            <person name="Stalker J."/>
            <person name="Stange-thomann N."/>
            <person name="Stavropoulos S."/>
            <person name="Stetson K."/>
            <person name="Stone C."/>
            <person name="Stone S."/>
            <person name="Stubbs M."/>
            <person name="Talamas J."/>
            <person name="Tchuinga P."/>
            <person name="Tenzing P."/>
            <person name="Tesfaye S."/>
            <person name="Theodore J."/>
            <person name="Thoulutsang Y."/>
            <person name="Topham K."/>
            <person name="Towey S."/>
            <person name="Tsamla T."/>
            <person name="Tsomo N."/>
            <person name="Vallee D."/>
            <person name="Vassiliev H."/>
            <person name="Venkataraman V."/>
            <person name="Vinson J."/>
            <person name="Vo A."/>
            <person name="Wade C."/>
            <person name="Wang S."/>
            <person name="Wangchuk T."/>
            <person name="Wangdi T."/>
            <person name="Whittaker C."/>
            <person name="Wilkinson J."/>
            <person name="Wu Y."/>
            <person name="Wyman D."/>
            <person name="Yadav S."/>
            <person name="Yang S."/>
            <person name="Yang X."/>
            <person name="Yeager S."/>
            <person name="Yee E."/>
            <person name="Young G."/>
            <person name="Zainoun J."/>
            <person name="Zembeck L."/>
            <person name="Zimmer A."/>
            <person name="Zody M."/>
            <person name="Lander E."/>
        </authorList>
    </citation>
    <scope>NUCLEOTIDE SEQUENCE [LARGE SCALE GENOMIC DNA]</scope>
</reference>
<reference evidence="1" key="2">
    <citation type="submission" date="2025-08" db="UniProtKB">
        <authorList>
            <consortium name="Ensembl"/>
        </authorList>
    </citation>
    <scope>IDENTIFICATION</scope>
</reference>
<evidence type="ECO:0000313" key="1">
    <source>
        <dbReference type="Ensembl" id="ENSCSAVP00000007978.1"/>
    </source>
</evidence>
<dbReference type="AlphaFoldDB" id="H2YRL8"/>
<name>H2YRL8_CIOSA</name>
<dbReference type="Proteomes" id="UP000007875">
    <property type="component" value="Unassembled WGS sequence"/>
</dbReference>
<accession>H2YRL8</accession>
<dbReference type="HOGENOM" id="CLU_195638_0_0_1"/>
<dbReference type="InParanoid" id="H2YRL8"/>